<evidence type="ECO:0000313" key="2">
    <source>
        <dbReference type="Proteomes" id="UP001458880"/>
    </source>
</evidence>
<reference evidence="1 2" key="1">
    <citation type="journal article" date="2024" name="BMC Genomics">
        <title>De novo assembly and annotation of Popillia japonica's genome with initial clues to its potential as an invasive pest.</title>
        <authorList>
            <person name="Cucini C."/>
            <person name="Boschi S."/>
            <person name="Funari R."/>
            <person name="Cardaioli E."/>
            <person name="Iannotti N."/>
            <person name="Marturano G."/>
            <person name="Paoli F."/>
            <person name="Bruttini M."/>
            <person name="Carapelli A."/>
            <person name="Frati F."/>
            <person name="Nardi F."/>
        </authorList>
    </citation>
    <scope>NUCLEOTIDE SEQUENCE [LARGE SCALE GENOMIC DNA]</scope>
    <source>
        <strain evidence="1">DMR45628</strain>
    </source>
</reference>
<proteinExistence type="predicted"/>
<keyword evidence="2" id="KW-1185">Reference proteome</keyword>
<organism evidence="1 2">
    <name type="scientific">Popillia japonica</name>
    <name type="common">Japanese beetle</name>
    <dbReference type="NCBI Taxonomy" id="7064"/>
    <lineage>
        <taxon>Eukaryota</taxon>
        <taxon>Metazoa</taxon>
        <taxon>Ecdysozoa</taxon>
        <taxon>Arthropoda</taxon>
        <taxon>Hexapoda</taxon>
        <taxon>Insecta</taxon>
        <taxon>Pterygota</taxon>
        <taxon>Neoptera</taxon>
        <taxon>Endopterygota</taxon>
        <taxon>Coleoptera</taxon>
        <taxon>Polyphaga</taxon>
        <taxon>Scarabaeiformia</taxon>
        <taxon>Scarabaeidae</taxon>
        <taxon>Rutelinae</taxon>
        <taxon>Popillia</taxon>
    </lineage>
</organism>
<dbReference type="Proteomes" id="UP001458880">
    <property type="component" value="Unassembled WGS sequence"/>
</dbReference>
<name>A0AAW1HVC8_POPJA</name>
<sequence length="114" mass="13462">MKALHGTRIDLILEQQLPERVERAHISISSLFPMERLTWLTNAINLLIDTDGCVPSRRTTRYKFVLAMSDETTREHRRELTATCPLLGRRNRITNEFDGDIRMYYEASYDDWMN</sequence>
<comment type="caution">
    <text evidence="1">The sequence shown here is derived from an EMBL/GenBank/DDBJ whole genome shotgun (WGS) entry which is preliminary data.</text>
</comment>
<accession>A0AAW1HVC8</accession>
<dbReference type="AlphaFoldDB" id="A0AAW1HVC8"/>
<dbReference type="EMBL" id="JASPKY010000876">
    <property type="protein sequence ID" value="KAK9680724.1"/>
    <property type="molecule type" value="Genomic_DNA"/>
</dbReference>
<evidence type="ECO:0000313" key="1">
    <source>
        <dbReference type="EMBL" id="KAK9680724.1"/>
    </source>
</evidence>
<protein>
    <submittedName>
        <fullName evidence="1">Uncharacterized protein</fullName>
    </submittedName>
</protein>
<gene>
    <name evidence="1" type="ORF">QE152_g38860</name>
</gene>